<dbReference type="InterPro" id="IPR008676">
    <property type="entry name" value="MRG"/>
</dbReference>
<evidence type="ECO:0000259" key="7">
    <source>
        <dbReference type="Pfam" id="PF05712"/>
    </source>
</evidence>
<dbReference type="Gene3D" id="1.10.274.30">
    <property type="entry name" value="MRG domain"/>
    <property type="match status" value="2"/>
</dbReference>
<evidence type="ECO:0008006" key="11">
    <source>
        <dbReference type="Google" id="ProtNLM"/>
    </source>
</evidence>
<evidence type="ECO:0000256" key="3">
    <source>
        <dbReference type="ARBA" id="ARBA00023015"/>
    </source>
</evidence>
<feature type="compositionally biased region" description="Polar residues" evidence="6">
    <location>
        <begin position="302"/>
        <end position="311"/>
    </location>
</feature>
<evidence type="ECO:0000256" key="4">
    <source>
        <dbReference type="ARBA" id="ARBA00023163"/>
    </source>
</evidence>
<feature type="region of interest" description="Disordered" evidence="6">
    <location>
        <begin position="122"/>
        <end position="151"/>
    </location>
</feature>
<comment type="caution">
    <text evidence="9">The sequence shown here is derived from an EMBL/GenBank/DDBJ whole genome shotgun (WGS) entry which is preliminary data.</text>
</comment>
<dbReference type="EMBL" id="JARBDR010000923">
    <property type="protein sequence ID" value="KAJ8297555.1"/>
    <property type="molecule type" value="Genomic_DNA"/>
</dbReference>
<dbReference type="PANTHER" id="PTHR10880">
    <property type="entry name" value="MORTALITY FACTOR 4-LIKE PROTEIN"/>
    <property type="match status" value="1"/>
</dbReference>
<feature type="region of interest" description="Disordered" evidence="6">
    <location>
        <begin position="158"/>
        <end position="177"/>
    </location>
</feature>
<dbReference type="InterPro" id="IPR026541">
    <property type="entry name" value="MRG_dom"/>
</dbReference>
<protein>
    <recommendedName>
        <fullName evidence="11">MRG domain-containing protein</fullName>
    </recommendedName>
</protein>
<evidence type="ECO:0000313" key="10">
    <source>
        <dbReference type="Proteomes" id="UP001217089"/>
    </source>
</evidence>
<keyword evidence="4" id="KW-0804">Transcription</keyword>
<evidence type="ECO:0000256" key="2">
    <source>
        <dbReference type="ARBA" id="ARBA00022853"/>
    </source>
</evidence>
<feature type="compositionally biased region" description="Polar residues" evidence="6">
    <location>
        <begin position="137"/>
        <end position="147"/>
    </location>
</feature>
<feature type="domain" description="MRG" evidence="7">
    <location>
        <begin position="174"/>
        <end position="503"/>
    </location>
</feature>
<dbReference type="PANTHER" id="PTHR10880:SF15">
    <property type="entry name" value="MSL COMPLEX SUBUNIT 3"/>
    <property type="match status" value="1"/>
</dbReference>
<dbReference type="Gene3D" id="2.30.30.140">
    <property type="match status" value="1"/>
</dbReference>
<gene>
    <name evidence="9" type="ORF">KUTeg_024086</name>
</gene>
<reference evidence="9 10" key="1">
    <citation type="submission" date="2022-12" db="EMBL/GenBank/DDBJ databases">
        <title>Chromosome-level genome of Tegillarca granosa.</title>
        <authorList>
            <person name="Kim J."/>
        </authorList>
    </citation>
    <scope>NUCLEOTIDE SEQUENCE [LARGE SCALE GENOMIC DNA]</scope>
    <source>
        <strain evidence="9">Teg-2019</strain>
        <tissue evidence="9">Adductor muscle</tissue>
    </source>
</reference>
<evidence type="ECO:0000313" key="9">
    <source>
        <dbReference type="EMBL" id="KAJ8297555.1"/>
    </source>
</evidence>
<keyword evidence="3" id="KW-0805">Transcription regulation</keyword>
<feature type="compositionally biased region" description="Acidic residues" evidence="6">
    <location>
        <begin position="126"/>
        <end position="136"/>
    </location>
</feature>
<organism evidence="9 10">
    <name type="scientific">Tegillarca granosa</name>
    <name type="common">Malaysian cockle</name>
    <name type="synonym">Anadara granosa</name>
    <dbReference type="NCBI Taxonomy" id="220873"/>
    <lineage>
        <taxon>Eukaryota</taxon>
        <taxon>Metazoa</taxon>
        <taxon>Spiralia</taxon>
        <taxon>Lophotrochozoa</taxon>
        <taxon>Mollusca</taxon>
        <taxon>Bivalvia</taxon>
        <taxon>Autobranchia</taxon>
        <taxon>Pteriomorphia</taxon>
        <taxon>Arcoida</taxon>
        <taxon>Arcoidea</taxon>
        <taxon>Arcidae</taxon>
        <taxon>Tegillarca</taxon>
    </lineage>
</organism>
<dbReference type="Proteomes" id="UP001217089">
    <property type="component" value="Unassembled WGS sequence"/>
</dbReference>
<dbReference type="Pfam" id="PF22732">
    <property type="entry name" value="MSL3_chromo-like"/>
    <property type="match status" value="1"/>
</dbReference>
<dbReference type="PROSITE" id="PS51640">
    <property type="entry name" value="MRG"/>
    <property type="match status" value="1"/>
</dbReference>
<feature type="region of interest" description="Disordered" evidence="6">
    <location>
        <begin position="1"/>
        <end position="28"/>
    </location>
</feature>
<comment type="subcellular location">
    <subcellularLocation>
        <location evidence="1">Nucleus</location>
    </subcellularLocation>
</comment>
<keyword evidence="2" id="KW-0156">Chromatin regulator</keyword>
<name>A0ABQ9E207_TEGGR</name>
<evidence type="ECO:0000256" key="1">
    <source>
        <dbReference type="ARBA" id="ARBA00004123"/>
    </source>
</evidence>
<evidence type="ECO:0000256" key="5">
    <source>
        <dbReference type="ARBA" id="ARBA00023242"/>
    </source>
</evidence>
<dbReference type="InterPro" id="IPR016197">
    <property type="entry name" value="Chromo-like_dom_sf"/>
</dbReference>
<feature type="region of interest" description="Disordered" evidence="6">
    <location>
        <begin position="284"/>
        <end position="330"/>
    </location>
</feature>
<evidence type="ECO:0000259" key="8">
    <source>
        <dbReference type="Pfam" id="PF22732"/>
    </source>
</evidence>
<dbReference type="Pfam" id="PF05712">
    <property type="entry name" value="MRG"/>
    <property type="match status" value="1"/>
</dbReference>
<feature type="domain" description="MSL3 chromodomain-like" evidence="8">
    <location>
        <begin position="42"/>
        <end position="113"/>
    </location>
</feature>
<dbReference type="SUPFAM" id="SSF54160">
    <property type="entry name" value="Chromo domain-like"/>
    <property type="match status" value="1"/>
</dbReference>
<keyword evidence="10" id="KW-1185">Reference proteome</keyword>
<keyword evidence="5" id="KW-0539">Nucleus</keyword>
<dbReference type="InterPro" id="IPR053820">
    <property type="entry name" value="MSL3_chromo-like"/>
</dbReference>
<feature type="compositionally biased region" description="Basic and acidic residues" evidence="6">
    <location>
        <begin position="361"/>
        <end position="375"/>
    </location>
</feature>
<evidence type="ECO:0000256" key="6">
    <source>
        <dbReference type="SAM" id="MobiDB-lite"/>
    </source>
</evidence>
<accession>A0ABQ9E207</accession>
<dbReference type="InterPro" id="IPR038217">
    <property type="entry name" value="MRG_C_sf"/>
</dbReference>
<sequence length="513" mass="57524">MTSVNRSGNGDKNNNLTRERKNLFNPDGDQDIMSTRGIKYNFSVGEFVLCFEPDPTKARVLYDAKILDTAITRGKNVSRVPAYHIHFQGWNSSWDRVVGESRINTSRNRRINEILRHAFNVIPGEDSSETEDEGNDSESTQKNSNLNGHDDRIQDLKTESTDGSEASGGSKGSKGDDKKKKVVFELEIPEILKEELEREFIAVNKEDLFVKLPVDPNIVTILEGFVKTFCVSLLCGSPEKNKFKEGNSIPFEKNIPLCKELVDGLRICFDFTLPLILLYETEKKHTHSPPVTPTGKRKPSSRSKTNQQNKGDISPKIPKLTPAVPTKDGLEEVTPRRLTRHAALLDNIKTATSELSSNTLEGEKETERKETLTRRELRRSRTMSGGSASAPYVKLEPIQHEVTESMISRRGDPPPPLLIPSAISHKQETSTPAESLISSVDSGPTSGREFNVECLLSWQLLPDEIAQKVPPAPSLIYGAQHLLRLFVKLPDIVNSMNMNNKKLFNRKKRRTFP</sequence>
<proteinExistence type="predicted"/>
<feature type="compositionally biased region" description="Polar residues" evidence="6">
    <location>
        <begin position="1"/>
        <end position="16"/>
    </location>
</feature>
<feature type="region of interest" description="Disordered" evidence="6">
    <location>
        <begin position="354"/>
        <end position="389"/>
    </location>
</feature>